<comment type="subunit">
    <text evidence="9">Component of the UFM1 ribosome E3 ligase (UREL) complex, composed of UFL1, DDRGK1 and CDK5RAP3. Interacts with (unphosphorylated) ERN1/IRE1-alpha; interaction is dependent on UFM1 and takes place in response to endoplasmic reticulum stress, regulating ERN1/IRE1-alpha stability. Interacts with NFKBIA. Interacts with SOX9.</text>
</comment>
<dbReference type="GO" id="GO:1903895">
    <property type="term" value="P:negative regulation of IRE1-mediated unfolded protein response"/>
    <property type="evidence" value="ECO:0007669"/>
    <property type="project" value="Ensembl"/>
</dbReference>
<name>A0A8C9E432_PHOSS</name>
<accession>A0A8C9E432</accession>
<evidence type="ECO:0000256" key="7">
    <source>
        <dbReference type="ARBA" id="ARBA00022989"/>
    </source>
</evidence>
<comment type="similarity">
    <text evidence="2">Belongs to the DDRGK1 family.</text>
</comment>
<comment type="subcellular location">
    <subcellularLocation>
        <location evidence="1">Endoplasmic reticulum membrane</location>
        <topology evidence="1">Single-pass membrane protein</topology>
    </subcellularLocation>
</comment>
<dbReference type="GeneTree" id="ENSGT00390000017193"/>
<keyword evidence="5" id="KW-0833">Ubl conjugation pathway</keyword>
<dbReference type="GO" id="GO:0008284">
    <property type="term" value="P:positive regulation of cell population proliferation"/>
    <property type="evidence" value="ECO:0007669"/>
    <property type="project" value="Ensembl"/>
</dbReference>
<dbReference type="GO" id="GO:0005730">
    <property type="term" value="C:nucleolus"/>
    <property type="evidence" value="ECO:0007669"/>
    <property type="project" value="Ensembl"/>
</dbReference>
<keyword evidence="7" id="KW-1133">Transmembrane helix</keyword>
<keyword evidence="4" id="KW-0812">Transmembrane</keyword>
<keyword evidence="8" id="KW-0472">Membrane</keyword>
<dbReference type="PANTHER" id="PTHR48176">
    <property type="entry name" value="DDRGK DOMAIN-CONTAINING PROTEIN 1"/>
    <property type="match status" value="1"/>
</dbReference>
<sequence length="435" mass="49424">MPLYFRLAAEVGGPFSGLGFQEGRLWILLRVARYDDGGSCSLGTLGAGRLRWAPRILAQIPGSTAPFSFEQPGAPGARREEKGSALLRRICWGLPNAGGCVSRDQFLPQRDALLKVRRDRSSHLPHPCFRPSLEQGHRGSKEAQRTYLEAAVQEPLHNEEEAVVAGRVAQPQPLEPEEQRTGGRPRRRRDLDSRLQAQRRAQRVAWAEVVENDGEAVIPAQEEEDIEKPVETHLLGKIGAKKLRKLEEKQARKAQREAEEAEREERKRLESQREAEWKKEEERLRLEEEQKEEEERKAREEQAQREHEEYLKLKEAFVVEEEGVGETMTEEQSHSFLAEFINYIKQSKVVLLEDLASQVGLRTQDTINRIQDLLTEGTLTGVIDDRGKFIYITPEELAAMANFIRQRGRVSITELAQASNSLIAWGREPPAQVPA</sequence>
<dbReference type="Gene3D" id="1.10.10.10">
    <property type="entry name" value="Winged helix-like DNA-binding domain superfamily/Winged helix DNA-binding domain"/>
    <property type="match status" value="1"/>
</dbReference>
<dbReference type="GO" id="GO:0005789">
    <property type="term" value="C:endoplasmic reticulum membrane"/>
    <property type="evidence" value="ECO:0007669"/>
    <property type="project" value="UniProtKB-SubCell"/>
</dbReference>
<evidence type="ECO:0000256" key="9">
    <source>
        <dbReference type="ARBA" id="ARBA00061932"/>
    </source>
</evidence>
<dbReference type="AlphaFoldDB" id="A0A8C9E432"/>
<dbReference type="GO" id="GO:0072344">
    <property type="term" value="P:rescue of stalled ribosome"/>
    <property type="evidence" value="ECO:0007669"/>
    <property type="project" value="Ensembl"/>
</dbReference>
<dbReference type="GO" id="GO:0010629">
    <property type="term" value="P:negative regulation of gene expression"/>
    <property type="evidence" value="ECO:0007669"/>
    <property type="project" value="Ensembl"/>
</dbReference>
<evidence type="ECO:0000256" key="2">
    <source>
        <dbReference type="ARBA" id="ARBA00009829"/>
    </source>
</evidence>
<dbReference type="GO" id="GO:1905552">
    <property type="term" value="P:positive regulation of protein localization to endoplasmic reticulum"/>
    <property type="evidence" value="ECO:0007669"/>
    <property type="project" value="Ensembl"/>
</dbReference>
<dbReference type="GO" id="GO:0140501">
    <property type="term" value="P:positive regulation of reticulophagy"/>
    <property type="evidence" value="ECO:0007669"/>
    <property type="project" value="Ensembl"/>
</dbReference>
<gene>
    <name evidence="11" type="primary">DDRGK1</name>
</gene>
<evidence type="ECO:0000256" key="8">
    <source>
        <dbReference type="ARBA" id="ARBA00023136"/>
    </source>
</evidence>
<evidence type="ECO:0000256" key="5">
    <source>
        <dbReference type="ARBA" id="ARBA00022786"/>
    </source>
</evidence>
<dbReference type="GO" id="GO:0034976">
    <property type="term" value="P:response to endoplasmic reticulum stress"/>
    <property type="evidence" value="ECO:0007669"/>
    <property type="project" value="Ensembl"/>
</dbReference>
<dbReference type="GO" id="GO:1903898">
    <property type="term" value="P:negative regulation of PERK-mediated unfolded protein response"/>
    <property type="evidence" value="ECO:0007669"/>
    <property type="project" value="Ensembl"/>
</dbReference>
<dbReference type="GO" id="GO:0010628">
    <property type="term" value="P:positive regulation of gene expression"/>
    <property type="evidence" value="ECO:0007669"/>
    <property type="project" value="Ensembl"/>
</dbReference>
<dbReference type="GO" id="GO:0032435">
    <property type="term" value="P:negative regulation of proteasomal ubiquitin-dependent protein catabolic process"/>
    <property type="evidence" value="ECO:0007669"/>
    <property type="project" value="Ensembl"/>
</dbReference>
<dbReference type="InterPro" id="IPR036388">
    <property type="entry name" value="WH-like_DNA-bd_sf"/>
</dbReference>
<dbReference type="Ensembl" id="ENSPSNT00000018295.1">
    <property type="protein sequence ID" value="ENSPSNP00000016213.1"/>
    <property type="gene ID" value="ENSPSNG00000011849.1"/>
</dbReference>
<reference evidence="11" key="1">
    <citation type="submission" date="2019-08" db="EMBL/GenBank/DDBJ databases">
        <title>Phocoena sinus (Vaquita) genome, mPhoSin1, primary haplotype.</title>
        <authorList>
            <person name="Morin P."/>
            <person name="Mountcastle J."/>
            <person name="Fungtammasan C."/>
            <person name="Rhie A."/>
            <person name="Rojas-Bracho L."/>
            <person name="Smith C.R."/>
            <person name="Taylor B.L."/>
            <person name="Gulland F.M.D."/>
            <person name="Musser W."/>
            <person name="Houck M."/>
            <person name="Haase B."/>
            <person name="Paez S."/>
            <person name="Howe K."/>
            <person name="Torrance J."/>
            <person name="Formenti G."/>
            <person name="Phillippy A."/>
            <person name="Ryder O."/>
            <person name="Jarvis E.D."/>
            <person name="Fedrigo O."/>
        </authorList>
    </citation>
    <scope>NUCLEOTIDE SEQUENCE [LARGE SCALE GENOMIC DNA]</scope>
</reference>
<keyword evidence="6" id="KW-0256">Endoplasmic reticulum</keyword>
<dbReference type="GO" id="GO:0061709">
    <property type="term" value="P:reticulophagy"/>
    <property type="evidence" value="ECO:0007669"/>
    <property type="project" value="Ensembl"/>
</dbReference>
<feature type="region of interest" description="Disordered" evidence="10">
    <location>
        <begin position="122"/>
        <end position="143"/>
    </location>
</feature>
<dbReference type="GO" id="GO:0044389">
    <property type="term" value="F:ubiquitin-like protein ligase binding"/>
    <property type="evidence" value="ECO:0007669"/>
    <property type="project" value="Ensembl"/>
</dbReference>
<feature type="region of interest" description="Disordered" evidence="10">
    <location>
        <begin position="254"/>
        <end position="307"/>
    </location>
</feature>
<dbReference type="SMART" id="SM01128">
    <property type="entry name" value="DDRGK"/>
    <property type="match status" value="1"/>
</dbReference>
<evidence type="ECO:0000313" key="11">
    <source>
        <dbReference type="Ensembl" id="ENSPSNP00000016213.1"/>
    </source>
</evidence>
<dbReference type="GO" id="GO:0032436">
    <property type="term" value="P:positive regulation of proteasomal ubiquitin-dependent protein catabolic process"/>
    <property type="evidence" value="ECO:0007669"/>
    <property type="project" value="Ensembl"/>
</dbReference>
<dbReference type="GO" id="GO:0043123">
    <property type="term" value="P:positive regulation of canonical NF-kappaB signal transduction"/>
    <property type="evidence" value="ECO:0007669"/>
    <property type="project" value="Ensembl"/>
</dbReference>
<dbReference type="GO" id="GO:1990592">
    <property type="term" value="P:protein K69-linked ufmylation"/>
    <property type="evidence" value="ECO:0007669"/>
    <property type="project" value="Ensembl"/>
</dbReference>
<dbReference type="GO" id="GO:0045944">
    <property type="term" value="P:positive regulation of transcription by RNA polymerase II"/>
    <property type="evidence" value="ECO:0007669"/>
    <property type="project" value="Ensembl"/>
</dbReference>
<evidence type="ECO:0000256" key="3">
    <source>
        <dbReference type="ARBA" id="ARBA00018218"/>
    </source>
</evidence>
<dbReference type="SUPFAM" id="SSF46785">
    <property type="entry name" value="Winged helix' DNA-binding domain"/>
    <property type="match status" value="1"/>
</dbReference>
<proteinExistence type="inferred from homology"/>
<evidence type="ECO:0000313" key="12">
    <source>
        <dbReference type="Proteomes" id="UP000694554"/>
    </source>
</evidence>
<dbReference type="GO" id="GO:0033146">
    <property type="term" value="P:regulation of intracellular estrogen receptor signaling pathway"/>
    <property type="evidence" value="ECO:0007669"/>
    <property type="project" value="Ensembl"/>
</dbReference>
<dbReference type="GO" id="GO:0051216">
    <property type="term" value="P:cartilage development"/>
    <property type="evidence" value="ECO:0007669"/>
    <property type="project" value="Ensembl"/>
</dbReference>
<organism evidence="11 12">
    <name type="scientific">Phocoena sinus</name>
    <name type="common">Vaquita</name>
    <dbReference type="NCBI Taxonomy" id="42100"/>
    <lineage>
        <taxon>Eukaryota</taxon>
        <taxon>Metazoa</taxon>
        <taxon>Chordata</taxon>
        <taxon>Craniata</taxon>
        <taxon>Vertebrata</taxon>
        <taxon>Euteleostomi</taxon>
        <taxon>Mammalia</taxon>
        <taxon>Eutheria</taxon>
        <taxon>Laurasiatheria</taxon>
        <taxon>Artiodactyla</taxon>
        <taxon>Whippomorpha</taxon>
        <taxon>Cetacea</taxon>
        <taxon>Odontoceti</taxon>
        <taxon>Phocoenidae</taxon>
        <taxon>Phocoena</taxon>
    </lineage>
</organism>
<dbReference type="GO" id="GO:1900100">
    <property type="term" value="P:positive regulation of plasma cell differentiation"/>
    <property type="evidence" value="ECO:0007669"/>
    <property type="project" value="Ensembl"/>
</dbReference>
<dbReference type="GO" id="GO:0141185">
    <property type="term" value="F:UFM1-modified protein reader activity"/>
    <property type="evidence" value="ECO:0007669"/>
    <property type="project" value="Ensembl"/>
</dbReference>
<dbReference type="PANTHER" id="PTHR48176:SF1">
    <property type="entry name" value="DDRGK DOMAIN-CONTAINING PROTEIN 1"/>
    <property type="match status" value="1"/>
</dbReference>
<dbReference type="FunFam" id="1.10.10.10:FF:000143">
    <property type="entry name" value="DDRGK domain-containing protein 1"/>
    <property type="match status" value="1"/>
</dbReference>
<reference evidence="11" key="3">
    <citation type="submission" date="2025-09" db="UniProtKB">
        <authorList>
            <consortium name="Ensembl"/>
        </authorList>
    </citation>
    <scope>IDENTIFICATION</scope>
</reference>
<dbReference type="InterPro" id="IPR050899">
    <property type="entry name" value="DDRGK_domain-containing"/>
</dbReference>
<reference evidence="11" key="2">
    <citation type="submission" date="2025-08" db="UniProtKB">
        <authorList>
            <consortium name="Ensembl"/>
        </authorList>
    </citation>
    <scope>IDENTIFICATION</scope>
</reference>
<dbReference type="GO" id="GO:0030335">
    <property type="term" value="P:positive regulation of cell migration"/>
    <property type="evidence" value="ECO:0007669"/>
    <property type="project" value="Ensembl"/>
</dbReference>
<evidence type="ECO:0000256" key="6">
    <source>
        <dbReference type="ARBA" id="ARBA00022824"/>
    </source>
</evidence>
<evidence type="ECO:0000256" key="4">
    <source>
        <dbReference type="ARBA" id="ARBA00022692"/>
    </source>
</evidence>
<dbReference type="GO" id="GO:0070972">
    <property type="term" value="P:protein localization to endoplasmic reticulum"/>
    <property type="evidence" value="ECO:0007669"/>
    <property type="project" value="Ensembl"/>
</dbReference>
<dbReference type="GO" id="GO:0031647">
    <property type="term" value="P:regulation of protein stability"/>
    <property type="evidence" value="ECO:0007669"/>
    <property type="project" value="Ensembl"/>
</dbReference>
<feature type="region of interest" description="Disordered" evidence="10">
    <location>
        <begin position="166"/>
        <end position="195"/>
    </location>
</feature>
<evidence type="ECO:0000256" key="1">
    <source>
        <dbReference type="ARBA" id="ARBA00004389"/>
    </source>
</evidence>
<dbReference type="Pfam" id="PF09756">
    <property type="entry name" value="DDRGK"/>
    <property type="match status" value="1"/>
</dbReference>
<dbReference type="InterPro" id="IPR036390">
    <property type="entry name" value="WH_DNA-bd_sf"/>
</dbReference>
<evidence type="ECO:0000256" key="10">
    <source>
        <dbReference type="SAM" id="MobiDB-lite"/>
    </source>
</evidence>
<dbReference type="Proteomes" id="UP000694554">
    <property type="component" value="Chromosome 15"/>
</dbReference>
<keyword evidence="12" id="KW-1185">Reference proteome</keyword>
<dbReference type="InterPro" id="IPR019153">
    <property type="entry name" value="DDRGK_dom-contain"/>
</dbReference>
<protein>
    <recommendedName>
        <fullName evidence="3">DDRGK domain-containing protein 1</fullName>
    </recommendedName>
</protein>